<evidence type="ECO:0000313" key="2">
    <source>
        <dbReference type="EMBL" id="SBW38179.1"/>
    </source>
</evidence>
<proteinExistence type="predicted"/>
<feature type="transmembrane region" description="Helical" evidence="1">
    <location>
        <begin position="242"/>
        <end position="261"/>
    </location>
</feature>
<keyword evidence="1" id="KW-0472">Membrane</keyword>
<keyword evidence="1" id="KW-0812">Transmembrane</keyword>
<dbReference type="EMBL" id="FMIH01000114">
    <property type="protein sequence ID" value="SCL82726.1"/>
    <property type="molecule type" value="Genomic_DNA"/>
</dbReference>
<organism evidence="4 5">
    <name type="scientific">Plasmodium berghei</name>
    <dbReference type="NCBI Taxonomy" id="5821"/>
    <lineage>
        <taxon>Eukaryota</taxon>
        <taxon>Sar</taxon>
        <taxon>Alveolata</taxon>
        <taxon>Apicomplexa</taxon>
        <taxon>Aconoidasida</taxon>
        <taxon>Haemosporida</taxon>
        <taxon>Plasmodiidae</taxon>
        <taxon>Plasmodium</taxon>
        <taxon>Plasmodium (Vinckeia)</taxon>
    </lineage>
</organism>
<keyword evidence="1" id="KW-1133">Transmembrane helix</keyword>
<protein>
    <submittedName>
        <fullName evidence="4">BIR protein</fullName>
    </submittedName>
</protein>
<gene>
    <name evidence="2" type="ORF">PBNK65E_000500600</name>
    <name evidence="4" type="ORF">PBSP11A_000497900</name>
    <name evidence="3" type="ORF">PBSP11RLL_000503300</name>
</gene>
<dbReference type="Pfam" id="PF06022">
    <property type="entry name" value="Cir_Bir_Yir"/>
    <property type="match status" value="1"/>
</dbReference>
<evidence type="ECO:0000313" key="4">
    <source>
        <dbReference type="EMBL" id="SCL83021.1"/>
    </source>
</evidence>
<dbReference type="EMBL" id="FMII01000107">
    <property type="protein sequence ID" value="SCL83021.1"/>
    <property type="molecule type" value="Genomic_DNA"/>
</dbReference>
<dbReference type="NCBIfam" id="TIGR01590">
    <property type="entry name" value="yir-bir-cir_Pla"/>
    <property type="match status" value="1"/>
</dbReference>
<dbReference type="EMBL" id="FLVA01000095">
    <property type="protein sequence ID" value="SBW38179.1"/>
    <property type="molecule type" value="Genomic_DNA"/>
</dbReference>
<evidence type="ECO:0000313" key="6">
    <source>
        <dbReference type="Proteomes" id="UP000219974"/>
    </source>
</evidence>
<evidence type="ECO:0000256" key="1">
    <source>
        <dbReference type="SAM" id="Phobius"/>
    </source>
</evidence>
<dbReference type="InterPro" id="IPR006477">
    <property type="entry name" value="Yir_bir_cir"/>
</dbReference>
<evidence type="ECO:0000313" key="5">
    <source>
        <dbReference type="Proteomes" id="UP000219860"/>
    </source>
</evidence>
<dbReference type="Proteomes" id="UP000219974">
    <property type="component" value="Unassembled WGS sequence"/>
</dbReference>
<dbReference type="AlphaFoldDB" id="A0A1D3L6Z3"/>
<dbReference type="VEuPathDB" id="PlasmoDB:PBANKA_0944061"/>
<dbReference type="Proteomes" id="UP000219860">
    <property type="component" value="Unassembled WGS sequence"/>
</dbReference>
<reference evidence="5 6" key="1">
    <citation type="submission" date="2016-08" db="EMBL/GenBank/DDBJ databases">
        <authorList>
            <consortium name="Pathogen Informatics"/>
        </authorList>
    </citation>
    <scope>NUCLEOTIDE SEQUENCE [LARGE SCALE GENOMIC DNA]</scope>
    <source>
        <strain evidence="2 7">NK65e</strain>
        <strain evidence="4 5">SP11 Antwerpcl1</strain>
        <strain evidence="3 6">SP11 RLL</strain>
    </source>
</reference>
<dbReference type="Proteomes" id="UP000220214">
    <property type="component" value="Unassembled WGS sequence"/>
</dbReference>
<name>A0A1D3L6Z3_PLABE</name>
<evidence type="ECO:0000313" key="3">
    <source>
        <dbReference type="EMBL" id="SCL82726.1"/>
    </source>
</evidence>
<sequence length="290" mass="34200">MDNDICSNFDILRDYIPDELGGTPKSELKNISNYKNYCPNDNCDTELEKITIGFLWLLEQCFSTFINKNHNENNTNAYFIYIILWLSYQLNQRTYYKSTPINDFYNEHVKNSDKYKSILTDSYRIGNLKEFMDEQYYLLDINIEDLSKFYGAFKVLCEMYTGFEANMSNCTQCSDKANQFVEKCKDLIKNSDITSNSSYNELLSTLSTDYDNFKIYCNNKGVNCENFPTLPTYSRRSVIKKIIISIAFIFVAVAIFFGIAYKYSLFGFRKRALKQYLREKIKNIKKRMNY</sequence>
<evidence type="ECO:0000313" key="7">
    <source>
        <dbReference type="Proteomes" id="UP000220214"/>
    </source>
</evidence>
<accession>A0A1D3L6Z3</accession>